<dbReference type="EMBL" id="SJOL01006422">
    <property type="protein sequence ID" value="TGZ67290.1"/>
    <property type="molecule type" value="Genomic_DNA"/>
</dbReference>
<dbReference type="InterPro" id="IPR003172">
    <property type="entry name" value="ML_dom"/>
</dbReference>
<sequence length="155" mass="16823">MQLTRLLISSLALYFSPITHAVSFVDCGSKSVATRSVKISPCFSDPCTLFVGDSVTIEVTFIAGADIVPGVFRLQSRIGGKLLEKIFLDDTVCTHFSPMCPIRSGGTYTYRFKGVVTQTTSNKLINGRLELANPKGKAFLCAEFGMRILDSNTNA</sequence>
<keyword evidence="7" id="KW-1185">Reference proteome</keyword>
<keyword evidence="3" id="KW-0964">Secreted</keyword>
<evidence type="ECO:0000256" key="4">
    <source>
        <dbReference type="SAM" id="SignalP"/>
    </source>
</evidence>
<dbReference type="AlphaFoldDB" id="A0A4S2LTY7"/>
<protein>
    <recommendedName>
        <fullName evidence="5">MD-2-related lipid-recognition domain-containing protein</fullName>
    </recommendedName>
</protein>
<keyword evidence="4" id="KW-0732">Signal</keyword>
<evidence type="ECO:0000313" key="6">
    <source>
        <dbReference type="EMBL" id="TGZ67290.1"/>
    </source>
</evidence>
<dbReference type="SUPFAM" id="SSF81296">
    <property type="entry name" value="E set domains"/>
    <property type="match status" value="1"/>
</dbReference>
<gene>
    <name evidence="6" type="ORF">CRM22_004885</name>
</gene>
<dbReference type="Proteomes" id="UP000308267">
    <property type="component" value="Unassembled WGS sequence"/>
</dbReference>
<comment type="similarity">
    <text evidence="2">Belongs to the NPC2 family.</text>
</comment>
<name>A0A4S2LTY7_OPIFE</name>
<dbReference type="InterPro" id="IPR014756">
    <property type="entry name" value="Ig_E-set"/>
</dbReference>
<dbReference type="SMART" id="SM00737">
    <property type="entry name" value="ML"/>
    <property type="match status" value="1"/>
</dbReference>
<feature type="chain" id="PRO_5020932657" description="MD-2-related lipid-recognition domain-containing protein" evidence="4">
    <location>
        <begin position="22"/>
        <end position="155"/>
    </location>
</feature>
<dbReference type="GO" id="GO:0005576">
    <property type="term" value="C:extracellular region"/>
    <property type="evidence" value="ECO:0007669"/>
    <property type="project" value="UniProtKB-SubCell"/>
</dbReference>
<evidence type="ECO:0000256" key="2">
    <source>
        <dbReference type="ARBA" id="ARBA00006370"/>
    </source>
</evidence>
<evidence type="ECO:0000259" key="5">
    <source>
        <dbReference type="SMART" id="SM00737"/>
    </source>
</evidence>
<evidence type="ECO:0000313" key="7">
    <source>
        <dbReference type="Proteomes" id="UP000308267"/>
    </source>
</evidence>
<dbReference type="STRING" id="147828.A0A4S2LTY7"/>
<proteinExistence type="inferred from homology"/>
<dbReference type="Pfam" id="PF02221">
    <property type="entry name" value="E1_DerP2_DerF2"/>
    <property type="match status" value="1"/>
</dbReference>
<comment type="caution">
    <text evidence="6">The sequence shown here is derived from an EMBL/GenBank/DDBJ whole genome shotgun (WGS) entry which is preliminary data.</text>
</comment>
<comment type="subcellular location">
    <subcellularLocation>
        <location evidence="1">Secreted</location>
    </subcellularLocation>
</comment>
<dbReference type="Gene3D" id="2.60.40.770">
    <property type="match status" value="1"/>
</dbReference>
<evidence type="ECO:0000256" key="3">
    <source>
        <dbReference type="ARBA" id="ARBA00022525"/>
    </source>
</evidence>
<evidence type="ECO:0000256" key="1">
    <source>
        <dbReference type="ARBA" id="ARBA00004613"/>
    </source>
</evidence>
<organism evidence="6 7">
    <name type="scientific">Opisthorchis felineus</name>
    <dbReference type="NCBI Taxonomy" id="147828"/>
    <lineage>
        <taxon>Eukaryota</taxon>
        <taxon>Metazoa</taxon>
        <taxon>Spiralia</taxon>
        <taxon>Lophotrochozoa</taxon>
        <taxon>Platyhelminthes</taxon>
        <taxon>Trematoda</taxon>
        <taxon>Digenea</taxon>
        <taxon>Opisthorchiida</taxon>
        <taxon>Opisthorchiata</taxon>
        <taxon>Opisthorchiidae</taxon>
        <taxon>Opisthorchis</taxon>
    </lineage>
</organism>
<feature type="domain" description="MD-2-related lipid-recognition" evidence="5">
    <location>
        <begin position="24"/>
        <end position="146"/>
    </location>
</feature>
<accession>A0A4S2LTY7</accession>
<reference evidence="6 7" key="1">
    <citation type="journal article" date="2019" name="BMC Genomics">
        <title>New insights from Opisthorchis felineus genome: update on genomics of the epidemiologically important liver flukes.</title>
        <authorList>
            <person name="Ershov N.I."/>
            <person name="Mordvinov V.A."/>
            <person name="Prokhortchouk E.B."/>
            <person name="Pakharukova M.Y."/>
            <person name="Gunbin K.V."/>
            <person name="Ustyantsev K."/>
            <person name="Genaev M.A."/>
            <person name="Blinov A.G."/>
            <person name="Mazur A."/>
            <person name="Boulygina E."/>
            <person name="Tsygankova S."/>
            <person name="Khrameeva E."/>
            <person name="Chekanov N."/>
            <person name="Fan G."/>
            <person name="Xiao A."/>
            <person name="Zhang H."/>
            <person name="Xu X."/>
            <person name="Yang H."/>
            <person name="Solovyev V."/>
            <person name="Lee S.M."/>
            <person name="Liu X."/>
            <person name="Afonnikov D.A."/>
            <person name="Skryabin K.G."/>
        </authorList>
    </citation>
    <scope>NUCLEOTIDE SEQUENCE [LARGE SCALE GENOMIC DNA]</scope>
    <source>
        <strain evidence="6">AK-0245</strain>
        <tissue evidence="6">Whole organism</tissue>
    </source>
</reference>
<dbReference type="FunFam" id="2.60.40.770:FF:000001">
    <property type="entry name" value="NPC intracellular cholesterol transporter 2"/>
    <property type="match status" value="1"/>
</dbReference>
<dbReference type="OrthoDB" id="10313808at2759"/>
<feature type="signal peptide" evidence="4">
    <location>
        <begin position="1"/>
        <end position="21"/>
    </location>
</feature>